<dbReference type="OrthoDB" id="3237379at2"/>
<dbReference type="RefSeq" id="WP_113859446.1">
    <property type="nucleotide sequence ID" value="NZ_PDCG01000001.1"/>
</dbReference>
<dbReference type="AlphaFoldDB" id="A0A366KB52"/>
<comment type="caution">
    <text evidence="1">The sequence shown here is derived from an EMBL/GenBank/DDBJ whole genome shotgun (WGS) entry which is preliminary data.</text>
</comment>
<gene>
    <name evidence="1" type="ORF">CRD60_00990</name>
</gene>
<organism evidence="1 2">
    <name type="scientific">Bifidobacterium aemilianum</name>
    <dbReference type="NCBI Taxonomy" id="2493120"/>
    <lineage>
        <taxon>Bacteria</taxon>
        <taxon>Bacillati</taxon>
        <taxon>Actinomycetota</taxon>
        <taxon>Actinomycetes</taxon>
        <taxon>Bifidobacteriales</taxon>
        <taxon>Bifidobacteriaceae</taxon>
        <taxon>Bifidobacterium</taxon>
    </lineage>
</organism>
<protein>
    <submittedName>
        <fullName evidence="1">Antitoxin</fullName>
    </submittedName>
</protein>
<reference evidence="1 2" key="1">
    <citation type="submission" date="2017-10" db="EMBL/GenBank/DDBJ databases">
        <title>Bifidobacterium xylocopum sp. nov. and Bifidobacterium aemilianum sp. nov., from the carpenter bee (Xylocopa violacea) digestive tract.</title>
        <authorList>
            <person name="Alberoni D."/>
            <person name="Baffoni L."/>
            <person name="Di Gioia D."/>
            <person name="Gaggia F."/>
            <person name="Biavati B."/>
        </authorList>
    </citation>
    <scope>NUCLEOTIDE SEQUENCE [LARGE SCALE GENOMIC DNA]</scope>
    <source>
        <strain evidence="1 2">XV10</strain>
    </source>
</reference>
<name>A0A366KB52_9BIFI</name>
<evidence type="ECO:0000313" key="2">
    <source>
        <dbReference type="Proteomes" id="UP000252530"/>
    </source>
</evidence>
<keyword evidence="2" id="KW-1185">Reference proteome</keyword>
<accession>A0A366KB52</accession>
<dbReference type="Proteomes" id="UP000252530">
    <property type="component" value="Unassembled WGS sequence"/>
</dbReference>
<proteinExistence type="predicted"/>
<dbReference type="EMBL" id="PDCG01000001">
    <property type="protein sequence ID" value="RBP98472.1"/>
    <property type="molecule type" value="Genomic_DNA"/>
</dbReference>
<sequence length="42" mass="4803">MSKTLQERIRRWHSAGYTVEEIAPLVSASEDEIRAVISKEES</sequence>
<evidence type="ECO:0000313" key="1">
    <source>
        <dbReference type="EMBL" id="RBP98472.1"/>
    </source>
</evidence>